<dbReference type="Gene3D" id="3.20.20.190">
    <property type="entry name" value="Phosphatidylinositol (PI) phosphodiesterase"/>
    <property type="match status" value="1"/>
</dbReference>
<feature type="domain" description="GP-PDE" evidence="1">
    <location>
        <begin position="6"/>
        <end position="280"/>
    </location>
</feature>
<dbReference type="Proteomes" id="UP000524404">
    <property type="component" value="Unassembled WGS sequence"/>
</dbReference>
<dbReference type="GO" id="GO:0006629">
    <property type="term" value="P:lipid metabolic process"/>
    <property type="evidence" value="ECO:0007669"/>
    <property type="project" value="InterPro"/>
</dbReference>
<proteinExistence type="predicted"/>
<dbReference type="AlphaFoldDB" id="A0A841EM40"/>
<evidence type="ECO:0000313" key="3">
    <source>
        <dbReference type="Proteomes" id="UP000524404"/>
    </source>
</evidence>
<dbReference type="PANTHER" id="PTHR46211">
    <property type="entry name" value="GLYCEROPHOSPHORYL DIESTER PHOSPHODIESTERASE"/>
    <property type="match status" value="1"/>
</dbReference>
<dbReference type="SUPFAM" id="SSF51695">
    <property type="entry name" value="PLC-like phosphodiesterases"/>
    <property type="match status" value="1"/>
</dbReference>
<evidence type="ECO:0000313" key="2">
    <source>
        <dbReference type="EMBL" id="MBB6004265.1"/>
    </source>
</evidence>
<dbReference type="GO" id="GO:0008889">
    <property type="term" value="F:glycerophosphodiester phosphodiesterase activity"/>
    <property type="evidence" value="ECO:0007669"/>
    <property type="project" value="UniProtKB-EC"/>
</dbReference>
<gene>
    <name evidence="2" type="ORF">HNP25_002928</name>
</gene>
<dbReference type="InterPro" id="IPR030395">
    <property type="entry name" value="GP_PDE_dom"/>
</dbReference>
<evidence type="ECO:0000259" key="1">
    <source>
        <dbReference type="PROSITE" id="PS51704"/>
    </source>
</evidence>
<protein>
    <submittedName>
        <fullName evidence="2">Glycerophosphoryl diester phosphodiesterase</fullName>
        <ecNumber evidence="2">3.1.4.46</ecNumber>
    </submittedName>
</protein>
<dbReference type="Pfam" id="PF03009">
    <property type="entry name" value="GDPD"/>
    <property type="match status" value="1"/>
</dbReference>
<dbReference type="RefSeq" id="WP_184135159.1">
    <property type="nucleotide sequence ID" value="NZ_JACHKT010000021.1"/>
</dbReference>
<dbReference type="EC" id="3.1.4.46" evidence="2"/>
<dbReference type="EMBL" id="JACHKT010000021">
    <property type="protein sequence ID" value="MBB6004265.1"/>
    <property type="molecule type" value="Genomic_DNA"/>
</dbReference>
<dbReference type="PROSITE" id="PS51704">
    <property type="entry name" value="GP_PDE"/>
    <property type="match status" value="1"/>
</dbReference>
<comment type="caution">
    <text evidence="2">The sequence shown here is derived from an EMBL/GenBank/DDBJ whole genome shotgun (WGS) entry which is preliminary data.</text>
</comment>
<dbReference type="InterPro" id="IPR017946">
    <property type="entry name" value="PLC-like_Pdiesterase_TIM-brl"/>
</dbReference>
<dbReference type="PANTHER" id="PTHR46211:SF14">
    <property type="entry name" value="GLYCEROPHOSPHODIESTER PHOSPHODIESTERASE"/>
    <property type="match status" value="1"/>
</dbReference>
<sequence length="281" mass="32336">MPQKTFEIEGHRGCRGLMPENTIPAFQKALDLGVDTLELDVCISQDYQVLVSHEPYMNSLFASHPNGSPVLKKEEKTLNLYRMNYQEIQQFDTGLRGNKLFPAQQKLATHKPLLSEMLAFCENYIQQKGLKAVHYNIEIKSEEKEYGISQPESIEVFSDLVYQVLKQFIPAERVIIQSFDFNALRFWHQQIQSKEYPKFTLSALVEREGVEPSLQKLGFLPDVFSPYFKQLTKGKVAMCHQKGIKVIPWTVNEIDDMLAMKALGTDGLITDYPDRALKLWK</sequence>
<accession>A0A841EM40</accession>
<keyword evidence="2" id="KW-0378">Hydrolase</keyword>
<name>A0A841EM40_9BACT</name>
<organism evidence="2 3">
    <name type="scientific">Arcicella rosea</name>
    <dbReference type="NCBI Taxonomy" id="502909"/>
    <lineage>
        <taxon>Bacteria</taxon>
        <taxon>Pseudomonadati</taxon>
        <taxon>Bacteroidota</taxon>
        <taxon>Cytophagia</taxon>
        <taxon>Cytophagales</taxon>
        <taxon>Flectobacillaceae</taxon>
        <taxon>Arcicella</taxon>
    </lineage>
</organism>
<reference evidence="2 3" key="1">
    <citation type="submission" date="2020-08" db="EMBL/GenBank/DDBJ databases">
        <title>Functional genomics of gut bacteria from endangered species of beetles.</title>
        <authorList>
            <person name="Carlos-Shanley C."/>
        </authorList>
    </citation>
    <scope>NUCLEOTIDE SEQUENCE [LARGE SCALE GENOMIC DNA]</scope>
    <source>
        <strain evidence="2 3">S00070</strain>
    </source>
</reference>
<keyword evidence="3" id="KW-1185">Reference proteome</keyword>